<dbReference type="InterPro" id="IPR027417">
    <property type="entry name" value="P-loop_NTPase"/>
</dbReference>
<dbReference type="Pfam" id="PF03764">
    <property type="entry name" value="EFG_IV"/>
    <property type="match status" value="1"/>
</dbReference>
<evidence type="ECO:0000256" key="1">
    <source>
        <dbReference type="ARBA" id="ARBA00005870"/>
    </source>
</evidence>
<dbReference type="InterPro" id="IPR004540">
    <property type="entry name" value="Transl_elong_EFG/EF2"/>
</dbReference>
<keyword evidence="4" id="KW-0648">Protein biosynthesis</keyword>
<dbReference type="FunFam" id="2.40.30.10:FF:000006">
    <property type="entry name" value="Elongation factor G"/>
    <property type="match status" value="1"/>
</dbReference>
<dbReference type="OrthoDB" id="9804431at2"/>
<keyword evidence="5" id="KW-0342">GTP-binding</keyword>
<accession>D1CGA5</accession>
<dbReference type="eggNOG" id="COG0480">
    <property type="taxonomic scope" value="Bacteria"/>
</dbReference>
<dbReference type="PANTHER" id="PTHR43261">
    <property type="entry name" value="TRANSLATION ELONGATION FACTOR G-RELATED"/>
    <property type="match status" value="1"/>
</dbReference>
<dbReference type="InterPro" id="IPR035649">
    <property type="entry name" value="EFG_V"/>
</dbReference>
<dbReference type="NCBIfam" id="NF009381">
    <property type="entry name" value="PRK12740.1-5"/>
    <property type="match status" value="1"/>
</dbReference>
<dbReference type="Pfam" id="PF00679">
    <property type="entry name" value="EFG_C"/>
    <property type="match status" value="1"/>
</dbReference>
<dbReference type="EMBL" id="CP001825">
    <property type="protein sequence ID" value="ACZ41961.1"/>
    <property type="molecule type" value="Genomic_DNA"/>
</dbReference>
<dbReference type="NCBIfam" id="NF009891">
    <property type="entry name" value="PRK13351.1-1"/>
    <property type="match status" value="1"/>
</dbReference>
<dbReference type="SMART" id="SM00889">
    <property type="entry name" value="EFG_IV"/>
    <property type="match status" value="1"/>
</dbReference>
<evidence type="ECO:0000256" key="6">
    <source>
        <dbReference type="NCBIfam" id="TIGR00484"/>
    </source>
</evidence>
<dbReference type="SUPFAM" id="SSF54980">
    <property type="entry name" value="EF-G C-terminal domain-like"/>
    <property type="match status" value="2"/>
</dbReference>
<evidence type="ECO:0000256" key="3">
    <source>
        <dbReference type="ARBA" id="ARBA00022768"/>
    </source>
</evidence>
<dbReference type="FunFam" id="3.30.230.10:FF:000003">
    <property type="entry name" value="Elongation factor G"/>
    <property type="match status" value="1"/>
</dbReference>
<evidence type="ECO:0000256" key="5">
    <source>
        <dbReference type="ARBA" id="ARBA00023134"/>
    </source>
</evidence>
<organism evidence="8 9">
    <name type="scientific">Thermobaculum terrenum (strain ATCC BAA-798 / CCMEE 7001 / YNP1)</name>
    <dbReference type="NCBI Taxonomy" id="525904"/>
    <lineage>
        <taxon>Bacteria</taxon>
        <taxon>Bacillati</taxon>
        <taxon>Chloroflexota</taxon>
        <taxon>Chloroflexia</taxon>
        <taxon>Candidatus Thermobaculales</taxon>
        <taxon>Candidatus Thermobaculaceae</taxon>
        <taxon>Thermobaculum</taxon>
    </lineage>
</organism>
<dbReference type="PANTHER" id="PTHR43261:SF6">
    <property type="entry name" value="ELONGATION FACTOR G-LIKE PROTEIN"/>
    <property type="match status" value="1"/>
</dbReference>
<keyword evidence="2" id="KW-0547">Nucleotide-binding</keyword>
<dbReference type="GO" id="GO:0005525">
    <property type="term" value="F:GTP binding"/>
    <property type="evidence" value="ECO:0007669"/>
    <property type="project" value="UniProtKB-UniRule"/>
</dbReference>
<dbReference type="InterPro" id="IPR053905">
    <property type="entry name" value="EF-G-like_DII"/>
</dbReference>
<dbReference type="Pfam" id="PF00009">
    <property type="entry name" value="GTP_EFTU"/>
    <property type="match status" value="1"/>
</dbReference>
<dbReference type="RefSeq" id="WP_012874996.1">
    <property type="nucleotide sequence ID" value="NC_013525.1"/>
</dbReference>
<reference evidence="9" key="1">
    <citation type="journal article" date="2010" name="Stand. Genomic Sci.">
        <title>Complete genome sequence of 'Thermobaculum terrenum' type strain (YNP1).</title>
        <authorList>
            <person name="Kiss H."/>
            <person name="Cleland D."/>
            <person name="Lapidus A."/>
            <person name="Lucas S."/>
            <person name="Glavina Del Rio T."/>
            <person name="Nolan M."/>
            <person name="Tice H."/>
            <person name="Han C."/>
            <person name="Goodwin L."/>
            <person name="Pitluck S."/>
            <person name="Liolios K."/>
            <person name="Ivanova N."/>
            <person name="Mavromatis K."/>
            <person name="Ovchinnikova G."/>
            <person name="Pati A."/>
            <person name="Chen A."/>
            <person name="Palaniappan K."/>
            <person name="Land M."/>
            <person name="Hauser L."/>
            <person name="Chang Y."/>
            <person name="Jeffries C."/>
            <person name="Lu M."/>
            <person name="Brettin T."/>
            <person name="Detter J."/>
            <person name="Goker M."/>
            <person name="Tindall B."/>
            <person name="Beck B."/>
            <person name="McDermott T."/>
            <person name="Woyke T."/>
            <person name="Bristow J."/>
            <person name="Eisen J."/>
            <person name="Markowitz V."/>
            <person name="Hugenholtz P."/>
            <person name="Kyrpides N."/>
            <person name="Klenk H."/>
            <person name="Cheng J."/>
        </authorList>
    </citation>
    <scope>NUCLEOTIDE SEQUENCE [LARGE SCALE GENOMIC DNA]</scope>
    <source>
        <strain evidence="9">ATCC BAA-798 / YNP1</strain>
    </source>
</reference>
<dbReference type="FunFam" id="3.30.70.240:FF:000001">
    <property type="entry name" value="Elongation factor G"/>
    <property type="match status" value="1"/>
</dbReference>
<evidence type="ECO:0000259" key="7">
    <source>
        <dbReference type="PROSITE" id="PS51722"/>
    </source>
</evidence>
<dbReference type="InterPro" id="IPR047872">
    <property type="entry name" value="EFG_IV"/>
</dbReference>
<dbReference type="SUPFAM" id="SSF52540">
    <property type="entry name" value="P-loop containing nucleoside triphosphate hydrolases"/>
    <property type="match status" value="1"/>
</dbReference>
<dbReference type="InterPro" id="IPR009000">
    <property type="entry name" value="Transl_B-barrel_sf"/>
</dbReference>
<dbReference type="GO" id="GO:0003746">
    <property type="term" value="F:translation elongation factor activity"/>
    <property type="evidence" value="ECO:0007669"/>
    <property type="project" value="UniProtKB-UniRule"/>
</dbReference>
<keyword evidence="9" id="KW-1185">Reference proteome</keyword>
<dbReference type="NCBIfam" id="TIGR00484">
    <property type="entry name" value="EF-G"/>
    <property type="match status" value="1"/>
</dbReference>
<dbReference type="Pfam" id="PF22042">
    <property type="entry name" value="EF-G_D2"/>
    <property type="match status" value="1"/>
</dbReference>
<dbReference type="SMART" id="SM00838">
    <property type="entry name" value="EFG_C"/>
    <property type="match status" value="1"/>
</dbReference>
<gene>
    <name evidence="8" type="ordered locus">Tter_1045</name>
</gene>
<dbReference type="Gene3D" id="2.40.30.10">
    <property type="entry name" value="Translation factors"/>
    <property type="match status" value="1"/>
</dbReference>
<name>D1CGA5_THET1</name>
<dbReference type="InterPro" id="IPR005225">
    <property type="entry name" value="Small_GTP-bd"/>
</dbReference>
<dbReference type="Proteomes" id="UP000000323">
    <property type="component" value="Chromosome 1"/>
</dbReference>
<dbReference type="CDD" id="cd01434">
    <property type="entry name" value="EFG_mtEFG1_IV"/>
    <property type="match status" value="1"/>
</dbReference>
<dbReference type="PRINTS" id="PR00315">
    <property type="entry name" value="ELONGATNFCT"/>
</dbReference>
<sequence length="696" mass="76786">MRAYPTSRIRNIGLFSHGGTGKTSLAEALLFASGNSKRLGRVLEGNTISDYDPDEIKRHSSISLSLVPIEYQDHKINLIDTPGYSEFIGDMQCGLRVADTALILVDAHTGIEVGSDLMWSAASSLGLPRVIVVNKMDRENSDFDQVVEQTRSQWGSAATPLFVPIGREQDFRGIASILTEKAYIYKIDTAEFQEVDIPPEVRESFERYKDDLIERIAETSDDLTTKYLEGEPLSADEITNGLKAGILSCSIFPIVPVSALHVIGASQILDFVVDFLPSPDTRSCKVLQDGKEINLQPQSSGELAALVFKTIADPFVGKLSYFRVYSGTIKSDTHVFNPRTGKEERIGQLFFVRGKEQKPTDRIEAGDIGAVAKLAETLTGDTLTSQSKPIQLPKIEFPHPIYTASIRPKTKADLDKMGSALQRMLEEDPTLHVSRDPQTGETLVSGMGESHIELMAERMKRKFGVEVEIGIPRVPYRETITASARAEYKHKKQTGGHGQYGHVILQIEPNPNSEFEFQSTVVGGAVPKQYFPAVEKGVQEAMQEGTVAGYPVVNVKVTLTDGSYHSVDSSEMAFKLAASQAFKRGMSEAKPVLLEPIMEVSIYVPDQFVGDVMSDLNSRRARVEGMDPSGAGFTVIRAQAPLAEMQKYSSQLRSITQGRGTFTMEFSHYEEVPPHLTDQIVQEAKAYREMQNSGHH</sequence>
<dbReference type="GO" id="GO:0032790">
    <property type="term" value="P:ribosome disassembly"/>
    <property type="evidence" value="ECO:0007669"/>
    <property type="project" value="TreeGrafter"/>
</dbReference>
<dbReference type="CDD" id="cd16262">
    <property type="entry name" value="EFG_III"/>
    <property type="match status" value="1"/>
</dbReference>
<dbReference type="InterPro" id="IPR000640">
    <property type="entry name" value="EFG_V-like"/>
</dbReference>
<dbReference type="CDD" id="cd04088">
    <property type="entry name" value="EFG_mtEFG_II"/>
    <property type="match status" value="1"/>
</dbReference>
<dbReference type="Gene3D" id="3.30.70.870">
    <property type="entry name" value="Elongation Factor G (Translational Gtpase), domain 3"/>
    <property type="match status" value="1"/>
</dbReference>
<dbReference type="InterPro" id="IPR005517">
    <property type="entry name" value="Transl_elong_EFG/EF2_IV"/>
</dbReference>
<proteinExistence type="inferred from homology"/>
<dbReference type="AlphaFoldDB" id="D1CGA5"/>
<dbReference type="InterPro" id="IPR041095">
    <property type="entry name" value="EFG_II"/>
</dbReference>
<dbReference type="CDD" id="cd03713">
    <property type="entry name" value="EFG_mtEFG_C"/>
    <property type="match status" value="1"/>
</dbReference>
<dbReference type="InterPro" id="IPR009022">
    <property type="entry name" value="EFG_III"/>
</dbReference>
<dbReference type="KEGG" id="ttr:Tter_1045"/>
<dbReference type="NCBIfam" id="NF009379">
    <property type="entry name" value="PRK12740.1-3"/>
    <property type="match status" value="1"/>
</dbReference>
<dbReference type="InterPro" id="IPR000795">
    <property type="entry name" value="T_Tr_GTP-bd_dom"/>
</dbReference>
<evidence type="ECO:0000313" key="8">
    <source>
        <dbReference type="EMBL" id="ACZ41961.1"/>
    </source>
</evidence>
<dbReference type="Gene3D" id="3.30.70.240">
    <property type="match status" value="1"/>
</dbReference>
<dbReference type="SUPFAM" id="SSF54211">
    <property type="entry name" value="Ribosomal protein S5 domain 2-like"/>
    <property type="match status" value="1"/>
</dbReference>
<dbReference type="NCBIfam" id="TIGR00231">
    <property type="entry name" value="small_GTP"/>
    <property type="match status" value="1"/>
</dbReference>
<dbReference type="CDD" id="cd04170">
    <property type="entry name" value="EF-G_bact"/>
    <property type="match status" value="1"/>
</dbReference>
<dbReference type="SUPFAM" id="SSF50447">
    <property type="entry name" value="Translation proteins"/>
    <property type="match status" value="1"/>
</dbReference>
<dbReference type="Gene3D" id="3.40.50.300">
    <property type="entry name" value="P-loop containing nucleotide triphosphate hydrolases"/>
    <property type="match status" value="1"/>
</dbReference>
<dbReference type="STRING" id="525904.Tter_1045"/>
<keyword evidence="3 8" id="KW-0251">Elongation factor</keyword>
<dbReference type="HOGENOM" id="CLU_002794_4_1_0"/>
<dbReference type="Pfam" id="PF14492">
    <property type="entry name" value="EFG_III"/>
    <property type="match status" value="1"/>
</dbReference>
<dbReference type="GO" id="GO:0003924">
    <property type="term" value="F:GTPase activity"/>
    <property type="evidence" value="ECO:0007669"/>
    <property type="project" value="InterPro"/>
</dbReference>
<dbReference type="FunFam" id="3.30.70.870:FF:000001">
    <property type="entry name" value="Elongation factor G"/>
    <property type="match status" value="1"/>
</dbReference>
<feature type="domain" description="Tr-type G" evidence="7">
    <location>
        <begin position="7"/>
        <end position="280"/>
    </location>
</feature>
<dbReference type="Gene3D" id="3.30.230.10">
    <property type="match status" value="1"/>
</dbReference>
<dbReference type="PROSITE" id="PS51722">
    <property type="entry name" value="G_TR_2"/>
    <property type="match status" value="1"/>
</dbReference>
<evidence type="ECO:0000256" key="2">
    <source>
        <dbReference type="ARBA" id="ARBA00022741"/>
    </source>
</evidence>
<dbReference type="InterPro" id="IPR014721">
    <property type="entry name" value="Ribsml_uS5_D2-typ_fold_subgr"/>
</dbReference>
<protein>
    <recommendedName>
        <fullName evidence="6">Elongation factor G</fullName>
    </recommendedName>
</protein>
<dbReference type="InterPro" id="IPR035647">
    <property type="entry name" value="EFG_III/V"/>
</dbReference>
<evidence type="ECO:0000313" key="9">
    <source>
        <dbReference type="Proteomes" id="UP000000323"/>
    </source>
</evidence>
<comment type="similarity">
    <text evidence="1">Belongs to the TRAFAC class translation factor GTPase superfamily. Classic translation factor GTPase family. EF-G/EF-2 subfamily.</text>
</comment>
<dbReference type="InterPro" id="IPR020568">
    <property type="entry name" value="Ribosomal_Su5_D2-typ_SF"/>
</dbReference>
<evidence type="ECO:0000256" key="4">
    <source>
        <dbReference type="ARBA" id="ARBA00022917"/>
    </source>
</evidence>